<evidence type="ECO:0000256" key="1">
    <source>
        <dbReference type="ARBA" id="ARBA00004141"/>
    </source>
</evidence>
<dbReference type="Gene3D" id="3.40.50.80">
    <property type="entry name" value="Nucleotide-binding domain of ferredoxin-NADP reductase (FNR) module"/>
    <property type="match status" value="1"/>
</dbReference>
<dbReference type="GO" id="GO:0015677">
    <property type="term" value="P:copper ion import"/>
    <property type="evidence" value="ECO:0007669"/>
    <property type="project" value="TreeGrafter"/>
</dbReference>
<sequence>MADPERNSTEQVSEPVLLSRAYFERSYESYRLKLESSPRSRRFGWALDCYWGGIVLLGILKACFGTFADRRTSATRGDIEHSGSVTTKSRKPLAPFVEVCFWLKTHIFVPATIGTRCQRRLLECTIPKRSVSMPIMAFWCLCIVLGVVGYPTIANNTLTPNIHQYIWNAVAVRCGYMAYSLLPWVWMFAQRNNIFIWATGWSYATFSAFHRHCARAATIFSIVHGISYSVVYAQYKLTYQTSLAKNWFRFGIVSVILMSLLVASSAGYLRVRYYDSFLVVHICFCIVLLYSLFFHTSKFTDGEYNVYLWPLVAIWSFDRLLRIARIFYCNFRVNFREDGAVSPVHSATVRYDTSSDVIRIDMQPGPWLKPAPGQYYHLYQPFVPFGWWENHPFSLAAYQQPPPSPVEQAGTTPSSAAAASSTSSSSSSTTTHSSPNATTTFTFWIRPHTGWTRRLRNQCLASPSPSNNTISPRPLLLLEGPYGHPHPPLLRLLHSYSSSSSAATPTTITFLVGGTGIAAAAPYILAFASSRSASIKLVWAARHAAFLRDVCRNELAGALRLGQSGDQGAKNVEAVLFATGAGAEEEEEEEEEEEDAAGEVAVRRGRPDVGRVVAEAAEAAAAEGDGRAVVFVCGPAGMADEAREAVRGEMRRGCRRIEYVEECFGW</sequence>
<evidence type="ECO:0000256" key="5">
    <source>
        <dbReference type="ARBA" id="ARBA00022989"/>
    </source>
</evidence>
<dbReference type="OrthoDB" id="167398at2759"/>
<organism evidence="13 14">
    <name type="scientific">Diplodia corticola</name>
    <dbReference type="NCBI Taxonomy" id="236234"/>
    <lineage>
        <taxon>Eukaryota</taxon>
        <taxon>Fungi</taxon>
        <taxon>Dikarya</taxon>
        <taxon>Ascomycota</taxon>
        <taxon>Pezizomycotina</taxon>
        <taxon>Dothideomycetes</taxon>
        <taxon>Dothideomycetes incertae sedis</taxon>
        <taxon>Botryosphaeriales</taxon>
        <taxon>Botryosphaeriaceae</taxon>
        <taxon>Diplodia</taxon>
    </lineage>
</organism>
<evidence type="ECO:0000256" key="2">
    <source>
        <dbReference type="ARBA" id="ARBA00006278"/>
    </source>
</evidence>
<dbReference type="GO" id="GO:0006879">
    <property type="term" value="P:intracellular iron ion homeostasis"/>
    <property type="evidence" value="ECO:0007669"/>
    <property type="project" value="TreeGrafter"/>
</dbReference>
<reference evidence="13 14" key="1">
    <citation type="submission" date="2016-10" db="EMBL/GenBank/DDBJ databases">
        <title>Proteomics and genomics reveal pathogen-plant mechanisms compatible with a hemibiotrophic lifestyle of Diplodia corticola.</title>
        <authorList>
            <person name="Fernandes I."/>
            <person name="De Jonge R."/>
            <person name="Van De Peer Y."/>
            <person name="Devreese B."/>
            <person name="Alves A."/>
            <person name="Esteves A.C."/>
        </authorList>
    </citation>
    <scope>NUCLEOTIDE SEQUENCE [LARGE SCALE GENOMIC DNA]</scope>
    <source>
        <strain evidence="13 14">CBS 112549</strain>
    </source>
</reference>
<dbReference type="GO" id="GO:0000293">
    <property type="term" value="F:ferric-chelate reductase activity"/>
    <property type="evidence" value="ECO:0007669"/>
    <property type="project" value="TreeGrafter"/>
</dbReference>
<keyword evidence="3" id="KW-0813">Transport</keyword>
<evidence type="ECO:0000256" key="8">
    <source>
        <dbReference type="ARBA" id="ARBA00023136"/>
    </source>
</evidence>
<evidence type="ECO:0000313" key="14">
    <source>
        <dbReference type="Proteomes" id="UP000183809"/>
    </source>
</evidence>
<dbReference type="Proteomes" id="UP000183809">
    <property type="component" value="Unassembled WGS sequence"/>
</dbReference>
<dbReference type="GO" id="GO:0005886">
    <property type="term" value="C:plasma membrane"/>
    <property type="evidence" value="ECO:0007669"/>
    <property type="project" value="TreeGrafter"/>
</dbReference>
<feature type="domain" description="FAD-binding FR-type" evidence="12">
    <location>
        <begin position="339"/>
        <end position="488"/>
    </location>
</feature>
<dbReference type="Pfam" id="PF01794">
    <property type="entry name" value="Ferric_reduct"/>
    <property type="match status" value="1"/>
</dbReference>
<feature type="transmembrane region" description="Helical" evidence="11">
    <location>
        <begin position="216"/>
        <end position="235"/>
    </location>
</feature>
<dbReference type="SFLD" id="SFLDS00052">
    <property type="entry name" value="Ferric_Reductase_Domain"/>
    <property type="match status" value="1"/>
</dbReference>
<feature type="transmembrane region" description="Helical" evidence="11">
    <location>
        <begin position="165"/>
        <end position="186"/>
    </location>
</feature>
<feature type="transmembrane region" description="Helical" evidence="11">
    <location>
        <begin position="43"/>
        <end position="64"/>
    </location>
</feature>
<feature type="transmembrane region" description="Helical" evidence="11">
    <location>
        <begin position="276"/>
        <end position="294"/>
    </location>
</feature>
<evidence type="ECO:0000313" key="13">
    <source>
        <dbReference type="EMBL" id="OJD29650.1"/>
    </source>
</evidence>
<keyword evidence="6" id="KW-0560">Oxidoreductase</keyword>
<keyword evidence="5 11" id="KW-1133">Transmembrane helix</keyword>
<dbReference type="AlphaFoldDB" id="A0A1J9QNL4"/>
<proteinExistence type="inferred from homology"/>
<evidence type="ECO:0000256" key="9">
    <source>
        <dbReference type="ARBA" id="ARBA00023180"/>
    </source>
</evidence>
<dbReference type="InterPro" id="IPR013121">
    <property type="entry name" value="Fe_red_NAD-bd_6"/>
</dbReference>
<dbReference type="InterPro" id="IPR039261">
    <property type="entry name" value="FNR_nucleotide-bd"/>
</dbReference>
<dbReference type="GO" id="GO:0006826">
    <property type="term" value="P:iron ion transport"/>
    <property type="evidence" value="ECO:0007669"/>
    <property type="project" value="TreeGrafter"/>
</dbReference>
<dbReference type="GeneID" id="31019254"/>
<accession>A0A1J9QNL4</accession>
<keyword evidence="9" id="KW-0325">Glycoprotein</keyword>
<feature type="transmembrane region" description="Helical" evidence="11">
    <location>
        <begin position="247"/>
        <end position="269"/>
    </location>
</feature>
<evidence type="ECO:0000256" key="6">
    <source>
        <dbReference type="ARBA" id="ARBA00023002"/>
    </source>
</evidence>
<dbReference type="InterPro" id="IPR017927">
    <property type="entry name" value="FAD-bd_FR_type"/>
</dbReference>
<dbReference type="SUPFAM" id="SSF52343">
    <property type="entry name" value="Ferredoxin reductase-like, C-terminal NADP-linked domain"/>
    <property type="match status" value="1"/>
</dbReference>
<dbReference type="STRING" id="236234.A0A1J9QNL4"/>
<dbReference type="SFLD" id="SFLDG01168">
    <property type="entry name" value="Ferric_reductase_subgroup_(FRE"/>
    <property type="match status" value="1"/>
</dbReference>
<keyword evidence="4 11" id="KW-0812">Transmembrane</keyword>
<dbReference type="InterPro" id="IPR013130">
    <property type="entry name" value="Fe3_Rdtase_TM_dom"/>
</dbReference>
<feature type="region of interest" description="Disordered" evidence="10">
    <location>
        <begin position="399"/>
        <end position="435"/>
    </location>
</feature>
<dbReference type="PANTHER" id="PTHR32361:SF9">
    <property type="entry name" value="FERRIC REDUCTASE TRANSMEMBRANE COMPONENT 3-RELATED"/>
    <property type="match status" value="1"/>
</dbReference>
<dbReference type="PROSITE" id="PS51384">
    <property type="entry name" value="FAD_FR"/>
    <property type="match status" value="1"/>
</dbReference>
<dbReference type="InterPro" id="IPR051410">
    <property type="entry name" value="Ferric/Cupric_Reductase"/>
</dbReference>
<dbReference type="EMBL" id="MNUE01000076">
    <property type="protein sequence ID" value="OJD29650.1"/>
    <property type="molecule type" value="Genomic_DNA"/>
</dbReference>
<keyword evidence="14" id="KW-1185">Reference proteome</keyword>
<feature type="compositionally biased region" description="Acidic residues" evidence="10">
    <location>
        <begin position="583"/>
        <end position="597"/>
    </location>
</feature>
<comment type="caution">
    <text evidence="13">The sequence shown here is derived from an EMBL/GenBank/DDBJ whole genome shotgun (WGS) entry which is preliminary data.</text>
</comment>
<evidence type="ECO:0000256" key="11">
    <source>
        <dbReference type="SAM" id="Phobius"/>
    </source>
</evidence>
<evidence type="ECO:0000256" key="10">
    <source>
        <dbReference type="SAM" id="MobiDB-lite"/>
    </source>
</evidence>
<evidence type="ECO:0000256" key="3">
    <source>
        <dbReference type="ARBA" id="ARBA00022448"/>
    </source>
</evidence>
<name>A0A1J9QNL4_9PEZI</name>
<gene>
    <name evidence="13" type="ORF">BKCO1_7600029</name>
</gene>
<dbReference type="CDD" id="cd06186">
    <property type="entry name" value="NOX_Duox_like_FAD_NADP"/>
    <property type="match status" value="1"/>
</dbReference>
<feature type="transmembrane region" description="Helical" evidence="11">
    <location>
        <begin position="135"/>
        <end position="153"/>
    </location>
</feature>
<evidence type="ECO:0000259" key="12">
    <source>
        <dbReference type="PROSITE" id="PS51384"/>
    </source>
</evidence>
<dbReference type="RefSeq" id="XP_020125910.1">
    <property type="nucleotide sequence ID" value="XM_020278992.1"/>
</dbReference>
<comment type="subcellular location">
    <subcellularLocation>
        <location evidence="1">Membrane</location>
        <topology evidence="1">Multi-pass membrane protein</topology>
    </subcellularLocation>
</comment>
<comment type="similarity">
    <text evidence="2">Belongs to the ferric reductase (FRE) family.</text>
</comment>
<feature type="compositionally biased region" description="Low complexity" evidence="10">
    <location>
        <begin position="411"/>
        <end position="435"/>
    </location>
</feature>
<dbReference type="PANTHER" id="PTHR32361">
    <property type="entry name" value="FERRIC/CUPRIC REDUCTASE TRANSMEMBRANE COMPONENT"/>
    <property type="match status" value="1"/>
</dbReference>
<keyword evidence="8 11" id="KW-0472">Membrane</keyword>
<feature type="region of interest" description="Disordered" evidence="10">
    <location>
        <begin position="582"/>
        <end position="601"/>
    </location>
</feature>
<protein>
    <submittedName>
        <fullName evidence="13">Fre family ferric-chelate reductase</fullName>
    </submittedName>
</protein>
<evidence type="ECO:0000256" key="4">
    <source>
        <dbReference type="ARBA" id="ARBA00022692"/>
    </source>
</evidence>
<dbReference type="Pfam" id="PF08030">
    <property type="entry name" value="NAD_binding_6"/>
    <property type="match status" value="1"/>
</dbReference>
<keyword evidence="7" id="KW-0406">Ion transport</keyword>
<evidence type="ECO:0000256" key="7">
    <source>
        <dbReference type="ARBA" id="ARBA00023065"/>
    </source>
</evidence>